<reference evidence="1 2" key="1">
    <citation type="journal article" date="2008" name="Nature">
        <title>The genome of the model beetle and pest Tribolium castaneum.</title>
        <authorList>
            <consortium name="Tribolium Genome Sequencing Consortium"/>
            <person name="Richards S."/>
            <person name="Gibbs R.A."/>
            <person name="Weinstock G.M."/>
            <person name="Brown S.J."/>
            <person name="Denell R."/>
            <person name="Beeman R.W."/>
            <person name="Gibbs R."/>
            <person name="Beeman R.W."/>
            <person name="Brown S.J."/>
            <person name="Bucher G."/>
            <person name="Friedrich M."/>
            <person name="Grimmelikhuijzen C.J."/>
            <person name="Klingler M."/>
            <person name="Lorenzen M."/>
            <person name="Richards S."/>
            <person name="Roth S."/>
            <person name="Schroder R."/>
            <person name="Tautz D."/>
            <person name="Zdobnov E.M."/>
            <person name="Muzny D."/>
            <person name="Gibbs R.A."/>
            <person name="Weinstock G.M."/>
            <person name="Attaway T."/>
            <person name="Bell S."/>
            <person name="Buhay C.J."/>
            <person name="Chandrabose M.N."/>
            <person name="Chavez D."/>
            <person name="Clerk-Blankenburg K.P."/>
            <person name="Cree A."/>
            <person name="Dao M."/>
            <person name="Davis C."/>
            <person name="Chacko J."/>
            <person name="Dinh H."/>
            <person name="Dugan-Rocha S."/>
            <person name="Fowler G."/>
            <person name="Garner T.T."/>
            <person name="Garnes J."/>
            <person name="Gnirke A."/>
            <person name="Hawes A."/>
            <person name="Hernandez J."/>
            <person name="Hines S."/>
            <person name="Holder M."/>
            <person name="Hume J."/>
            <person name="Jhangiani S.N."/>
            <person name="Joshi V."/>
            <person name="Khan Z.M."/>
            <person name="Jackson L."/>
            <person name="Kovar C."/>
            <person name="Kowis A."/>
            <person name="Lee S."/>
            <person name="Lewis L.R."/>
            <person name="Margolis J."/>
            <person name="Morgan M."/>
            <person name="Nazareth L.V."/>
            <person name="Nguyen N."/>
            <person name="Okwuonu G."/>
            <person name="Parker D."/>
            <person name="Richards S."/>
            <person name="Ruiz S.J."/>
            <person name="Santibanez J."/>
            <person name="Savard J."/>
            <person name="Scherer S.E."/>
            <person name="Schneider B."/>
            <person name="Sodergren E."/>
            <person name="Tautz D."/>
            <person name="Vattahil S."/>
            <person name="Villasana D."/>
            <person name="White C.S."/>
            <person name="Wright R."/>
            <person name="Park Y."/>
            <person name="Beeman R.W."/>
            <person name="Lord J."/>
            <person name="Oppert B."/>
            <person name="Lorenzen M."/>
            <person name="Brown S."/>
            <person name="Wang L."/>
            <person name="Savard J."/>
            <person name="Tautz D."/>
            <person name="Richards S."/>
            <person name="Weinstock G."/>
            <person name="Gibbs R.A."/>
            <person name="Liu Y."/>
            <person name="Worley K."/>
            <person name="Weinstock G."/>
            <person name="Elsik C.G."/>
            <person name="Reese J.T."/>
            <person name="Elhaik E."/>
            <person name="Landan G."/>
            <person name="Graur D."/>
            <person name="Arensburger P."/>
            <person name="Atkinson P."/>
            <person name="Beeman R.W."/>
            <person name="Beidler J."/>
            <person name="Brown S.J."/>
            <person name="Demuth J.P."/>
            <person name="Drury D.W."/>
            <person name="Du Y.Z."/>
            <person name="Fujiwara H."/>
            <person name="Lorenzen M."/>
            <person name="Maselli V."/>
            <person name="Osanai M."/>
            <person name="Park Y."/>
            <person name="Robertson H.M."/>
            <person name="Tu Z."/>
            <person name="Wang J.J."/>
            <person name="Wang S."/>
            <person name="Richards S."/>
            <person name="Song H."/>
            <person name="Zhang L."/>
            <person name="Sodergren E."/>
            <person name="Werner D."/>
            <person name="Stanke M."/>
            <person name="Morgenstern B."/>
            <person name="Solovyev V."/>
            <person name="Kosarev P."/>
            <person name="Brown G."/>
            <person name="Chen H.C."/>
            <person name="Ermolaeva O."/>
            <person name="Hlavina W."/>
            <person name="Kapustin Y."/>
            <person name="Kiryutin B."/>
            <person name="Kitts P."/>
            <person name="Maglott D."/>
            <person name="Pruitt K."/>
            <person name="Sapojnikov V."/>
            <person name="Souvorov A."/>
            <person name="Mackey A.J."/>
            <person name="Waterhouse R.M."/>
            <person name="Wyder S."/>
            <person name="Zdobnov E.M."/>
            <person name="Zdobnov E.M."/>
            <person name="Wyder S."/>
            <person name="Kriventseva E.V."/>
            <person name="Kadowaki T."/>
            <person name="Bork P."/>
            <person name="Aranda M."/>
            <person name="Bao R."/>
            <person name="Beermann A."/>
            <person name="Berns N."/>
            <person name="Bolognesi R."/>
            <person name="Bonneton F."/>
            <person name="Bopp D."/>
            <person name="Brown S.J."/>
            <person name="Bucher G."/>
            <person name="Butts T."/>
            <person name="Chaumot A."/>
            <person name="Denell R.E."/>
            <person name="Ferrier D.E."/>
            <person name="Friedrich M."/>
            <person name="Gordon C.M."/>
            <person name="Jindra M."/>
            <person name="Klingler M."/>
            <person name="Lan Q."/>
            <person name="Lattorff H.M."/>
            <person name="Laudet V."/>
            <person name="von Levetsow C."/>
            <person name="Liu Z."/>
            <person name="Lutz R."/>
            <person name="Lynch J.A."/>
            <person name="da Fonseca R.N."/>
            <person name="Posnien N."/>
            <person name="Reuter R."/>
            <person name="Roth S."/>
            <person name="Savard J."/>
            <person name="Schinko J.B."/>
            <person name="Schmitt C."/>
            <person name="Schoppmeier M."/>
            <person name="Schroder R."/>
            <person name="Shippy T.D."/>
            <person name="Simonnet F."/>
            <person name="Marques-Souza H."/>
            <person name="Tautz D."/>
            <person name="Tomoyasu Y."/>
            <person name="Trauner J."/>
            <person name="Van der Zee M."/>
            <person name="Vervoort M."/>
            <person name="Wittkopp N."/>
            <person name="Wimmer E.A."/>
            <person name="Yang X."/>
            <person name="Jones A.K."/>
            <person name="Sattelle D.B."/>
            <person name="Ebert P.R."/>
            <person name="Nelson D."/>
            <person name="Scott J.G."/>
            <person name="Beeman R.W."/>
            <person name="Muthukrishnan S."/>
            <person name="Kramer K.J."/>
            <person name="Arakane Y."/>
            <person name="Beeman R.W."/>
            <person name="Zhu Q."/>
            <person name="Hogenkamp D."/>
            <person name="Dixit R."/>
            <person name="Oppert B."/>
            <person name="Jiang H."/>
            <person name="Zou Z."/>
            <person name="Marshall J."/>
            <person name="Elpidina E."/>
            <person name="Vinokurov K."/>
            <person name="Oppert C."/>
            <person name="Zou Z."/>
            <person name="Evans J."/>
            <person name="Lu Z."/>
            <person name="Zhao P."/>
            <person name="Sumathipala N."/>
            <person name="Altincicek B."/>
            <person name="Vilcinskas A."/>
            <person name="Williams M."/>
            <person name="Hultmark D."/>
            <person name="Hetru C."/>
            <person name="Jiang H."/>
            <person name="Grimmelikhuijzen C.J."/>
            <person name="Hauser F."/>
            <person name="Cazzamali G."/>
            <person name="Williamson M."/>
            <person name="Park Y."/>
            <person name="Li B."/>
            <person name="Tanaka Y."/>
            <person name="Predel R."/>
            <person name="Neupert S."/>
            <person name="Schachtner J."/>
            <person name="Verleyen P."/>
            <person name="Raible F."/>
            <person name="Bork P."/>
            <person name="Friedrich M."/>
            <person name="Walden K.K."/>
            <person name="Robertson H.M."/>
            <person name="Angeli S."/>
            <person name="Foret S."/>
            <person name="Bucher G."/>
            <person name="Schuetz S."/>
            <person name="Maleszka R."/>
            <person name="Wimmer E.A."/>
            <person name="Beeman R.W."/>
            <person name="Lorenzen M."/>
            <person name="Tomoyasu Y."/>
            <person name="Miller S.C."/>
            <person name="Grossmann D."/>
            <person name="Bucher G."/>
        </authorList>
    </citation>
    <scope>NUCLEOTIDE SEQUENCE [LARGE SCALE GENOMIC DNA]</scope>
    <source>
        <strain evidence="1 2">Georgia GA2</strain>
    </source>
</reference>
<reference evidence="1 2" key="2">
    <citation type="journal article" date="2010" name="Nucleic Acids Res.">
        <title>BeetleBase in 2010: revisions to provide comprehensive genomic information for Tribolium castaneum.</title>
        <authorList>
            <person name="Kim H.S."/>
            <person name="Murphy T."/>
            <person name="Xia J."/>
            <person name="Caragea D."/>
            <person name="Park Y."/>
            <person name="Beeman R.W."/>
            <person name="Lorenzen M.D."/>
            <person name="Butcher S."/>
            <person name="Manak J.R."/>
            <person name="Brown S.J."/>
        </authorList>
    </citation>
    <scope>GENOME REANNOTATION</scope>
    <source>
        <strain evidence="1 2">Georgia GA2</strain>
    </source>
</reference>
<keyword evidence="2" id="KW-1185">Reference proteome</keyword>
<dbReference type="KEGG" id="tca:103314307"/>
<dbReference type="EMBL" id="KQ971355">
    <property type="protein sequence ID" value="EFA05823.2"/>
    <property type="molecule type" value="Genomic_DNA"/>
</dbReference>
<sequence>MGSQGKAQWHTPINVIKNKQEVWAILENTGWKPEKIDSAKSITYFDNPMKRQHRSAEYDLFFAYTKVFPLWDPRKPKDNCQYLRDIRENIYQQEKAKPVPVLTSLNYGLAARRLLDQPETCYKRIHATGDFKRRRGVMKVEEREPQ</sequence>
<evidence type="ECO:0000313" key="2">
    <source>
        <dbReference type="Proteomes" id="UP000007266"/>
    </source>
</evidence>
<organism evidence="1 2">
    <name type="scientific">Tribolium castaneum</name>
    <name type="common">Red flour beetle</name>
    <dbReference type="NCBI Taxonomy" id="7070"/>
    <lineage>
        <taxon>Eukaryota</taxon>
        <taxon>Metazoa</taxon>
        <taxon>Ecdysozoa</taxon>
        <taxon>Arthropoda</taxon>
        <taxon>Hexapoda</taxon>
        <taxon>Insecta</taxon>
        <taxon>Pterygota</taxon>
        <taxon>Neoptera</taxon>
        <taxon>Endopterygota</taxon>
        <taxon>Coleoptera</taxon>
        <taxon>Polyphaga</taxon>
        <taxon>Cucujiformia</taxon>
        <taxon>Tenebrionidae</taxon>
        <taxon>Tenebrionidae incertae sedis</taxon>
        <taxon>Tribolium</taxon>
    </lineage>
</organism>
<dbReference type="Pfam" id="PF15074">
    <property type="entry name" value="CFAP90"/>
    <property type="match status" value="1"/>
</dbReference>
<gene>
    <name evidence="1" type="primary">AUGUSTUS-3.0.2_08605</name>
    <name evidence="1" type="ORF">TcasGA2_TC008605</name>
</gene>
<dbReference type="Proteomes" id="UP000007266">
    <property type="component" value="Linkage group 7"/>
</dbReference>
<evidence type="ECO:0000313" key="1">
    <source>
        <dbReference type="EMBL" id="EFA05823.2"/>
    </source>
</evidence>
<proteinExistence type="predicted"/>
<dbReference type="HOGENOM" id="CLU_1940823_0_0_1"/>
<dbReference type="InterPro" id="IPR027901">
    <property type="entry name" value="CFAP90"/>
</dbReference>
<dbReference type="InParanoid" id="D6WTN2"/>
<protein>
    <submittedName>
        <fullName evidence="1">Uncharacterized protein</fullName>
    </submittedName>
</protein>
<dbReference type="AlphaFoldDB" id="D6WTN2"/>
<name>D6WTN2_TRICA</name>
<accession>D6WTN2</accession>
<dbReference type="OrthoDB" id="10057935at2759"/>